<keyword evidence="1" id="KW-0812">Transmembrane</keyword>
<feature type="transmembrane region" description="Helical" evidence="1">
    <location>
        <begin position="12"/>
        <end position="31"/>
    </location>
</feature>
<dbReference type="AlphaFoldDB" id="A0A9D5HL06"/>
<dbReference type="PANTHER" id="PTHR33306:SF1">
    <property type="entry name" value="EXPRESSED PROTEIN"/>
    <property type="match status" value="1"/>
</dbReference>
<gene>
    <name evidence="2" type="ORF">J5N97_015276</name>
</gene>
<dbReference type="Proteomes" id="UP001085076">
    <property type="component" value="Miscellaneous, Linkage group lg03"/>
</dbReference>
<keyword evidence="3" id="KW-1185">Reference proteome</keyword>
<comment type="caution">
    <text evidence="2">The sequence shown here is derived from an EMBL/GenBank/DDBJ whole genome shotgun (WGS) entry which is preliminary data.</text>
</comment>
<reference evidence="2" key="1">
    <citation type="submission" date="2021-03" db="EMBL/GenBank/DDBJ databases">
        <authorList>
            <person name="Li Z."/>
            <person name="Yang C."/>
        </authorList>
    </citation>
    <scope>NUCLEOTIDE SEQUENCE</scope>
    <source>
        <strain evidence="2">Dzin_1.0</strain>
        <tissue evidence="2">Leaf</tissue>
    </source>
</reference>
<keyword evidence="1" id="KW-1133">Transmembrane helix</keyword>
<evidence type="ECO:0000256" key="1">
    <source>
        <dbReference type="SAM" id="Phobius"/>
    </source>
</evidence>
<accession>A0A9D5HL06</accession>
<sequence>MVDEGGHGAPHGVLLAVVVGVVVSVPFLLGDGGEALMEAFSDLLSPAGLLLLPVSLLLLIRFLSSDRGHALSDLLSMGGGSPDSFHRVGGSPVGVALILILLLFLLYNRFSLFGGDGDGDE</sequence>
<dbReference type="EMBL" id="JAGGNH010000003">
    <property type="protein sequence ID" value="KAJ0979802.1"/>
    <property type="molecule type" value="Genomic_DNA"/>
</dbReference>
<name>A0A9D5HL06_9LILI</name>
<evidence type="ECO:0000313" key="2">
    <source>
        <dbReference type="EMBL" id="KAJ0979802.1"/>
    </source>
</evidence>
<dbReference type="PANTHER" id="PTHR33306">
    <property type="entry name" value="EXPRESSED PROTEIN-RELATED-RELATED"/>
    <property type="match status" value="1"/>
</dbReference>
<evidence type="ECO:0000313" key="3">
    <source>
        <dbReference type="Proteomes" id="UP001085076"/>
    </source>
</evidence>
<feature type="transmembrane region" description="Helical" evidence="1">
    <location>
        <begin position="84"/>
        <end position="107"/>
    </location>
</feature>
<keyword evidence="1" id="KW-0472">Membrane</keyword>
<feature type="transmembrane region" description="Helical" evidence="1">
    <location>
        <begin position="43"/>
        <end position="64"/>
    </location>
</feature>
<protein>
    <submittedName>
        <fullName evidence="2">Uncharacterized protein</fullName>
    </submittedName>
</protein>
<dbReference type="OrthoDB" id="780524at2759"/>
<organism evidence="2 3">
    <name type="scientific">Dioscorea zingiberensis</name>
    <dbReference type="NCBI Taxonomy" id="325984"/>
    <lineage>
        <taxon>Eukaryota</taxon>
        <taxon>Viridiplantae</taxon>
        <taxon>Streptophyta</taxon>
        <taxon>Embryophyta</taxon>
        <taxon>Tracheophyta</taxon>
        <taxon>Spermatophyta</taxon>
        <taxon>Magnoliopsida</taxon>
        <taxon>Liliopsida</taxon>
        <taxon>Dioscoreales</taxon>
        <taxon>Dioscoreaceae</taxon>
        <taxon>Dioscorea</taxon>
    </lineage>
</organism>
<reference evidence="2" key="2">
    <citation type="journal article" date="2022" name="Hortic Res">
        <title>The genome of Dioscorea zingiberensis sheds light on the biosynthesis, origin and evolution of the medicinally important diosgenin saponins.</title>
        <authorList>
            <person name="Li Y."/>
            <person name="Tan C."/>
            <person name="Li Z."/>
            <person name="Guo J."/>
            <person name="Li S."/>
            <person name="Chen X."/>
            <person name="Wang C."/>
            <person name="Dai X."/>
            <person name="Yang H."/>
            <person name="Song W."/>
            <person name="Hou L."/>
            <person name="Xu J."/>
            <person name="Tong Z."/>
            <person name="Xu A."/>
            <person name="Yuan X."/>
            <person name="Wang W."/>
            <person name="Yang Q."/>
            <person name="Chen L."/>
            <person name="Sun Z."/>
            <person name="Wang K."/>
            <person name="Pan B."/>
            <person name="Chen J."/>
            <person name="Bao Y."/>
            <person name="Liu F."/>
            <person name="Qi X."/>
            <person name="Gang D.R."/>
            <person name="Wen J."/>
            <person name="Li J."/>
        </authorList>
    </citation>
    <scope>NUCLEOTIDE SEQUENCE</scope>
    <source>
        <strain evidence="2">Dzin_1.0</strain>
    </source>
</reference>
<proteinExistence type="predicted"/>